<keyword evidence="5" id="KW-0238">DNA-binding</keyword>
<protein>
    <submittedName>
        <fullName evidence="9">RAD52 motif-containing protein 1</fullName>
    </submittedName>
</protein>
<dbReference type="CDD" id="cd12364">
    <property type="entry name" value="RRM_RDM1"/>
    <property type="match status" value="1"/>
</dbReference>
<dbReference type="CTD" id="201299"/>
<keyword evidence="6" id="KW-0539">Nucleus</keyword>
<dbReference type="GO" id="GO:0003677">
    <property type="term" value="F:DNA binding"/>
    <property type="evidence" value="ECO:0007669"/>
    <property type="project" value="UniProtKB-KW"/>
</dbReference>
<evidence type="ECO:0000313" key="10">
    <source>
        <dbReference type="Proteomes" id="UP000472270"/>
    </source>
</evidence>
<proteinExistence type="predicted"/>
<dbReference type="InterPro" id="IPR000504">
    <property type="entry name" value="RRM_dom"/>
</dbReference>
<reference evidence="9" key="1">
    <citation type="submission" date="2025-08" db="UniProtKB">
        <authorList>
            <consortium name="Ensembl"/>
        </authorList>
    </citation>
    <scope>IDENTIFICATION</scope>
</reference>
<dbReference type="GeneID" id="107740678"/>
<evidence type="ECO:0000256" key="4">
    <source>
        <dbReference type="ARBA" id="ARBA00022884"/>
    </source>
</evidence>
<sequence length="300" mass="33946">MFYEVITPLSSCSFIQSPYLMDIEVDIIDFKVPLENNKTIFVWDIQPTFSEAYIYESLWSVYSAFGALYLLKVCPNATVAEPGFYAMVKFYSSAQASKAQRATDKQCLFQSSRLKVRLSTKQNLSFYSTKPLSLSKCHNLANHYLGFGGWSTRIITLKDISRCVDAGCQEETDDQSVLLKYGCIAELTFQQHGMSCQGVGVAEEIIDNDRDPEEKLRKRGTLMKRAKDKAVVAAFEKVLLMILGNGKVAIEIKYDPDEILPEENSEGVIKVNDISWNEFEDADSNTEEDFPWDLTVDLPH</sequence>
<keyword evidence="3" id="KW-0963">Cytoplasm</keyword>
<evidence type="ECO:0000256" key="7">
    <source>
        <dbReference type="PROSITE-ProRule" id="PRU00176"/>
    </source>
</evidence>
<comment type="subcellular location">
    <subcellularLocation>
        <location evidence="1">Cytoplasm</location>
    </subcellularLocation>
    <subcellularLocation>
        <location evidence="2">Nucleus</location>
        <location evidence="2">Nucleolus</location>
    </subcellularLocation>
</comment>
<name>A0A673GX14_9TELE</name>
<evidence type="ECO:0000313" key="9">
    <source>
        <dbReference type="Ensembl" id="ENSSRHP00000018187.1"/>
    </source>
</evidence>
<dbReference type="InterPro" id="IPR040224">
    <property type="entry name" value="RDM1"/>
</dbReference>
<dbReference type="GO" id="GO:0006310">
    <property type="term" value="P:DNA recombination"/>
    <property type="evidence" value="ECO:0007669"/>
    <property type="project" value="UniProtKB-ARBA"/>
</dbReference>
<organism evidence="9 10">
    <name type="scientific">Sinocyclocheilus rhinocerous</name>
    <dbReference type="NCBI Taxonomy" id="307959"/>
    <lineage>
        <taxon>Eukaryota</taxon>
        <taxon>Metazoa</taxon>
        <taxon>Chordata</taxon>
        <taxon>Craniata</taxon>
        <taxon>Vertebrata</taxon>
        <taxon>Euteleostomi</taxon>
        <taxon>Actinopterygii</taxon>
        <taxon>Neopterygii</taxon>
        <taxon>Teleostei</taxon>
        <taxon>Ostariophysi</taxon>
        <taxon>Cypriniformes</taxon>
        <taxon>Cyprinidae</taxon>
        <taxon>Cyprininae</taxon>
        <taxon>Sinocyclocheilus</taxon>
    </lineage>
</organism>
<dbReference type="InterPro" id="IPR035979">
    <property type="entry name" value="RBD_domain_sf"/>
</dbReference>
<reference evidence="9" key="2">
    <citation type="submission" date="2025-09" db="UniProtKB">
        <authorList>
            <consortium name="Ensembl"/>
        </authorList>
    </citation>
    <scope>IDENTIFICATION</scope>
</reference>
<evidence type="ECO:0000256" key="2">
    <source>
        <dbReference type="ARBA" id="ARBA00004604"/>
    </source>
</evidence>
<evidence type="ECO:0000256" key="5">
    <source>
        <dbReference type="ARBA" id="ARBA00023125"/>
    </source>
</evidence>
<dbReference type="PANTHER" id="PTHR31164">
    <property type="entry name" value="RAD52 MOTIF-CONTAINING PROTEIN 1"/>
    <property type="match status" value="1"/>
</dbReference>
<dbReference type="SUPFAM" id="SSF54768">
    <property type="entry name" value="dsRNA-binding domain-like"/>
    <property type="match status" value="1"/>
</dbReference>
<dbReference type="GO" id="GO:0005730">
    <property type="term" value="C:nucleolus"/>
    <property type="evidence" value="ECO:0007669"/>
    <property type="project" value="UniProtKB-SubCell"/>
</dbReference>
<dbReference type="KEGG" id="srx:107740678"/>
<evidence type="ECO:0000259" key="8">
    <source>
        <dbReference type="PROSITE" id="PS50102"/>
    </source>
</evidence>
<dbReference type="InterPro" id="IPR057652">
    <property type="entry name" value="DSRM_RDM1"/>
</dbReference>
<dbReference type="Gene3D" id="3.30.390.80">
    <property type="entry name" value="DNA repair protein Rad52/59/22"/>
    <property type="match status" value="1"/>
</dbReference>
<dbReference type="GO" id="GO:0003723">
    <property type="term" value="F:RNA binding"/>
    <property type="evidence" value="ECO:0007669"/>
    <property type="project" value="UniProtKB-UniRule"/>
</dbReference>
<feature type="domain" description="RRM" evidence="8">
    <location>
        <begin position="38"/>
        <end position="121"/>
    </location>
</feature>
<evidence type="ECO:0000256" key="6">
    <source>
        <dbReference type="ARBA" id="ARBA00023242"/>
    </source>
</evidence>
<keyword evidence="4 7" id="KW-0694">RNA-binding</keyword>
<dbReference type="InterPro" id="IPR034200">
    <property type="entry name" value="RDM1_RRM"/>
</dbReference>
<evidence type="ECO:0000256" key="3">
    <source>
        <dbReference type="ARBA" id="ARBA00022490"/>
    </source>
</evidence>
<dbReference type="GO" id="GO:0005737">
    <property type="term" value="C:cytoplasm"/>
    <property type="evidence" value="ECO:0007669"/>
    <property type="project" value="UniProtKB-SubCell"/>
</dbReference>
<dbReference type="OrthoDB" id="6287754at2759"/>
<dbReference type="InterPro" id="IPR042525">
    <property type="entry name" value="Rad52_Rad59_Rad22_sf"/>
</dbReference>
<dbReference type="PANTHER" id="PTHR31164:SF1">
    <property type="entry name" value="RAD52 MOTIF-CONTAINING PROTEIN 1"/>
    <property type="match status" value="1"/>
</dbReference>
<dbReference type="FunFam" id="3.30.390.80:FF:000002">
    <property type="entry name" value="RAD52 motif containing 1"/>
    <property type="match status" value="1"/>
</dbReference>
<dbReference type="Ensembl" id="ENSSRHT00000018761.1">
    <property type="protein sequence ID" value="ENSSRHP00000018187.1"/>
    <property type="gene ID" value="ENSSRHG00000009880.1"/>
</dbReference>
<dbReference type="Proteomes" id="UP000472270">
    <property type="component" value="Unassembled WGS sequence"/>
</dbReference>
<dbReference type="SUPFAM" id="SSF54928">
    <property type="entry name" value="RNA-binding domain, RBD"/>
    <property type="match status" value="1"/>
</dbReference>
<keyword evidence="10" id="KW-1185">Reference proteome</keyword>
<dbReference type="GO" id="GO:0006302">
    <property type="term" value="P:double-strand break repair"/>
    <property type="evidence" value="ECO:0007669"/>
    <property type="project" value="UniProtKB-ARBA"/>
</dbReference>
<gene>
    <name evidence="9" type="primary">rdm1</name>
</gene>
<evidence type="ECO:0000256" key="1">
    <source>
        <dbReference type="ARBA" id="ARBA00004496"/>
    </source>
</evidence>
<dbReference type="RefSeq" id="XP_016408672.1">
    <property type="nucleotide sequence ID" value="XM_016553186.1"/>
</dbReference>
<dbReference type="Pfam" id="PF25517">
    <property type="entry name" value="DSRM_RDM1"/>
    <property type="match status" value="1"/>
</dbReference>
<accession>A0A673GX14</accession>
<dbReference type="PROSITE" id="PS50102">
    <property type="entry name" value="RRM"/>
    <property type="match status" value="1"/>
</dbReference>
<dbReference type="AlphaFoldDB" id="A0A673GX14"/>